<protein>
    <submittedName>
        <fullName evidence="4">Ion_trans domain-containing protein</fullName>
    </submittedName>
</protein>
<keyword evidence="3" id="KW-1185">Reference proteome</keyword>
<dbReference type="WBParaSite" id="Hba_21290">
    <property type="protein sequence ID" value="Hba_21290"/>
    <property type="gene ID" value="Hba_21290"/>
</dbReference>
<accession>A0A1I7XTZ4</accession>
<reference evidence="4" key="1">
    <citation type="submission" date="2016-11" db="UniProtKB">
        <authorList>
            <consortium name="WormBaseParasite"/>
        </authorList>
    </citation>
    <scope>IDENTIFICATION</scope>
</reference>
<name>A0A1I7XTZ4_HETBA</name>
<keyword evidence="2" id="KW-0812">Transmembrane</keyword>
<dbReference type="PANTHER" id="PTHR10582:SF22">
    <property type="entry name" value="ION TRANSPORT DOMAIN-CONTAINING PROTEIN"/>
    <property type="match status" value="1"/>
</dbReference>
<keyword evidence="2" id="KW-0472">Membrane</keyword>
<feature type="transmembrane region" description="Helical" evidence="2">
    <location>
        <begin position="143"/>
        <end position="161"/>
    </location>
</feature>
<dbReference type="GO" id="GO:0005886">
    <property type="term" value="C:plasma membrane"/>
    <property type="evidence" value="ECO:0007669"/>
    <property type="project" value="TreeGrafter"/>
</dbReference>
<feature type="transmembrane region" description="Helical" evidence="2">
    <location>
        <begin position="182"/>
        <end position="204"/>
    </location>
</feature>
<dbReference type="AlphaFoldDB" id="A0A1I7XTZ4"/>
<dbReference type="PANTHER" id="PTHR10582">
    <property type="entry name" value="TRANSIENT RECEPTOR POTENTIAL ION CHANNEL PROTEIN"/>
    <property type="match status" value="1"/>
</dbReference>
<proteinExistence type="predicted"/>
<dbReference type="GO" id="GO:0005262">
    <property type="term" value="F:calcium channel activity"/>
    <property type="evidence" value="ECO:0007669"/>
    <property type="project" value="TreeGrafter"/>
</dbReference>
<evidence type="ECO:0000256" key="1">
    <source>
        <dbReference type="ARBA" id="ARBA00022737"/>
    </source>
</evidence>
<dbReference type="Proteomes" id="UP000095283">
    <property type="component" value="Unplaced"/>
</dbReference>
<sequence>MFDIILECEMNIVWRYREIVCKAYPLADIDTIREDDGSLNPCSVLANVVYGYTESTEDALLDNVTSVFDDFIITIKDWAIIQTMMQNEPLPKQCHLWKYTSSKKQMKVFPEKVLHKISQLIVLIMIPIRFGCFVHEDMLLLDNVLAISVALMTTMHFLFYCRGMKFVGPFVLMVYKIIIGDMLRFLLIYSVFIISFAEAFYVIFHSCELAEQKYQMNHGLTAEDDYEEKFENIMNTPWEALMRMFIMSVGEFGAFYKNLNDCKSSIALQGKWAQVILMLEQSLSSSERLLAMFSYSRPICSDKRRRAFVVRLKSDKAEPVKKVEFIRKKQSIRLSQNTHFHATSLLR</sequence>
<evidence type="ECO:0000313" key="3">
    <source>
        <dbReference type="Proteomes" id="UP000095283"/>
    </source>
</evidence>
<keyword evidence="1" id="KW-0677">Repeat</keyword>
<dbReference type="GO" id="GO:0098703">
    <property type="term" value="P:calcium ion import across plasma membrane"/>
    <property type="evidence" value="ECO:0007669"/>
    <property type="project" value="TreeGrafter"/>
</dbReference>
<organism evidence="3 4">
    <name type="scientific">Heterorhabditis bacteriophora</name>
    <name type="common">Entomopathogenic nematode worm</name>
    <dbReference type="NCBI Taxonomy" id="37862"/>
    <lineage>
        <taxon>Eukaryota</taxon>
        <taxon>Metazoa</taxon>
        <taxon>Ecdysozoa</taxon>
        <taxon>Nematoda</taxon>
        <taxon>Chromadorea</taxon>
        <taxon>Rhabditida</taxon>
        <taxon>Rhabditina</taxon>
        <taxon>Rhabditomorpha</taxon>
        <taxon>Strongyloidea</taxon>
        <taxon>Heterorhabditidae</taxon>
        <taxon>Heterorhabditis</taxon>
    </lineage>
</organism>
<dbReference type="InterPro" id="IPR024862">
    <property type="entry name" value="TRPV"/>
</dbReference>
<evidence type="ECO:0000313" key="4">
    <source>
        <dbReference type="WBParaSite" id="Hba_21290"/>
    </source>
</evidence>
<keyword evidence="2" id="KW-1133">Transmembrane helix</keyword>
<evidence type="ECO:0000256" key="2">
    <source>
        <dbReference type="SAM" id="Phobius"/>
    </source>
</evidence>